<dbReference type="OMA" id="YLKMEAH"/>
<feature type="coiled-coil region" evidence="9">
    <location>
        <begin position="195"/>
        <end position="236"/>
    </location>
</feature>
<dbReference type="STRING" id="436907.A7TGX5"/>
<reference evidence="11 12" key="1">
    <citation type="journal article" date="2007" name="Proc. Natl. Acad. Sci. U.S.A.">
        <title>Independent sorting-out of thousands of duplicated gene pairs in two yeast species descended from a whole-genome duplication.</title>
        <authorList>
            <person name="Scannell D.R."/>
            <person name="Frank A.C."/>
            <person name="Conant G.C."/>
            <person name="Byrne K.P."/>
            <person name="Woolfit M."/>
            <person name="Wolfe K.H."/>
        </authorList>
    </citation>
    <scope>NUCLEOTIDE SEQUENCE [LARGE SCALE GENOMIC DNA]</scope>
    <source>
        <strain evidence="12">ATCC 22028 / DSM 70294 / BCRC 21397 / CBS 2163 / NBRC 10782 / NRRL Y-8283 / UCD 57-17</strain>
    </source>
</reference>
<proteinExistence type="inferred from homology"/>
<dbReference type="Gene3D" id="1.20.5.340">
    <property type="match status" value="1"/>
</dbReference>
<dbReference type="GO" id="GO:0031262">
    <property type="term" value="C:Ndc80 complex"/>
    <property type="evidence" value="ECO:0007669"/>
    <property type="project" value="EnsemblFungi"/>
</dbReference>
<keyword evidence="6 9" id="KW-0175">Coiled coil</keyword>
<dbReference type="EMBL" id="DS480389">
    <property type="protein sequence ID" value="EDO18427.1"/>
    <property type="molecule type" value="Genomic_DNA"/>
</dbReference>
<dbReference type="GO" id="GO:0007059">
    <property type="term" value="P:chromosome segregation"/>
    <property type="evidence" value="ECO:0007669"/>
    <property type="project" value="EnsemblFungi"/>
</dbReference>
<evidence type="ECO:0000313" key="11">
    <source>
        <dbReference type="EMBL" id="EDO18427.1"/>
    </source>
</evidence>
<evidence type="ECO:0000256" key="7">
    <source>
        <dbReference type="ARBA" id="ARBA00023306"/>
    </source>
</evidence>
<dbReference type="RefSeq" id="XP_001646285.1">
    <property type="nucleotide sequence ID" value="XM_001646235.1"/>
</dbReference>
<evidence type="ECO:0000313" key="12">
    <source>
        <dbReference type="Proteomes" id="UP000000267"/>
    </source>
</evidence>
<dbReference type="HOGENOM" id="CLU_025461_2_0_1"/>
<feature type="coiled-coil region" evidence="9">
    <location>
        <begin position="269"/>
        <end position="310"/>
    </location>
</feature>
<keyword evidence="5" id="KW-0498">Mitosis</keyword>
<dbReference type="GO" id="GO:0005816">
    <property type="term" value="C:spindle pole body"/>
    <property type="evidence" value="ECO:0007669"/>
    <property type="project" value="EnsemblFungi"/>
</dbReference>
<dbReference type="InterPro" id="IPR038275">
    <property type="entry name" value="Nuf2_N_sf"/>
</dbReference>
<comment type="similarity">
    <text evidence="2">Belongs to the NUF2 family.</text>
</comment>
<evidence type="ECO:0000256" key="1">
    <source>
        <dbReference type="ARBA" id="ARBA00004584"/>
    </source>
</evidence>
<evidence type="ECO:0000256" key="9">
    <source>
        <dbReference type="SAM" id="Coils"/>
    </source>
</evidence>
<protein>
    <recommendedName>
        <fullName evidence="10">Kinetochore protein Nuf2 N-terminal domain-containing protein</fullName>
    </recommendedName>
</protein>
<dbReference type="InterPro" id="IPR005549">
    <property type="entry name" value="Kinetochore_Nuf2_N"/>
</dbReference>
<keyword evidence="4" id="KW-0132">Cell division</keyword>
<evidence type="ECO:0000256" key="4">
    <source>
        <dbReference type="ARBA" id="ARBA00022618"/>
    </source>
</evidence>
<dbReference type="SUPFAM" id="SSF90257">
    <property type="entry name" value="Myosin rod fragments"/>
    <property type="match status" value="1"/>
</dbReference>
<evidence type="ECO:0000256" key="8">
    <source>
        <dbReference type="ARBA" id="ARBA00023328"/>
    </source>
</evidence>
<dbReference type="eggNOG" id="KOG4438">
    <property type="taxonomic scope" value="Eukaryota"/>
</dbReference>
<dbReference type="InParanoid" id="A7TGX5"/>
<keyword evidence="8" id="KW-0137">Centromere</keyword>
<name>A7TGX5_VANPO</name>
<sequence length="467" mass="54817">MSVYTFPILEVPEIVEMLQKCDFSLAAEDKITRPSSEYVITLYKQIIESYMGLSTDYLMSVGTNSSLVGEEGQFGGNFQQHNSDIDGDDGVYKETLQVLVLNKICYKFFQNIGVNDFNIMDLYKPDSQRTKRLLSAVVNYARFRGERIEDCTEIIERSEQLLNQLLSKFDRYNVLHKMAKQYQEGTDFENIDLNDTSGNNDLNKLEEENRKLESQLKRLTQVQETLTIDYNNYKKEKQNMLTELETLGFQQIELESQKSKLEKYVNTDMNELSKAIVELTELLSKREDQRKELENRQQNLIISVQTLQKVIEDLYDVIRLLSTELQETHRNEVDILDFKKQLSMRRDKMQEVLSTGIMYKLSLLQEQYQTQKEKLNELKTTTESQSQANEERINELSKQYTEELIPKLRQQEERIEIDLIAGVVGKLENEISNMQAEFQKEVDAIELEYSLLVTHINQYMERMLQEM</sequence>
<feature type="domain" description="Kinetochore protein Nuf2 N-terminal" evidence="10">
    <location>
        <begin position="4"/>
        <end position="159"/>
    </location>
</feature>
<comment type="subcellular location">
    <subcellularLocation>
        <location evidence="1">Chromosome</location>
        <location evidence="1">Centromere</location>
    </subcellularLocation>
</comment>
<dbReference type="Proteomes" id="UP000000267">
    <property type="component" value="Unassembled WGS sequence"/>
</dbReference>
<evidence type="ECO:0000256" key="5">
    <source>
        <dbReference type="ARBA" id="ARBA00022776"/>
    </source>
</evidence>
<gene>
    <name evidence="11" type="ORF">Kpol_1032p20</name>
</gene>
<dbReference type="GO" id="GO:0005876">
    <property type="term" value="C:spindle microtubule"/>
    <property type="evidence" value="ECO:0007669"/>
    <property type="project" value="EnsemblFungi"/>
</dbReference>
<dbReference type="GeneID" id="5546714"/>
<dbReference type="Pfam" id="PF03800">
    <property type="entry name" value="Nuf2"/>
    <property type="match status" value="1"/>
</dbReference>
<dbReference type="GO" id="GO:0051301">
    <property type="term" value="P:cell division"/>
    <property type="evidence" value="ECO:0007669"/>
    <property type="project" value="UniProtKB-KW"/>
</dbReference>
<dbReference type="GO" id="GO:0008017">
    <property type="term" value="F:microtubule binding"/>
    <property type="evidence" value="ECO:0007669"/>
    <property type="project" value="EnsemblFungi"/>
</dbReference>
<keyword evidence="3" id="KW-0158">Chromosome</keyword>
<accession>A7TGX5</accession>
<dbReference type="Gene3D" id="1.10.418.60">
    <property type="entry name" value="Ncd80 complex, Nuf2 subunit"/>
    <property type="match status" value="1"/>
</dbReference>
<dbReference type="AlphaFoldDB" id="A7TGX5"/>
<evidence type="ECO:0000256" key="2">
    <source>
        <dbReference type="ARBA" id="ARBA00005498"/>
    </source>
</evidence>
<dbReference type="KEGG" id="vpo:Kpol_1032p20"/>
<evidence type="ECO:0000259" key="10">
    <source>
        <dbReference type="Pfam" id="PF03800"/>
    </source>
</evidence>
<evidence type="ECO:0000256" key="3">
    <source>
        <dbReference type="ARBA" id="ARBA00022454"/>
    </source>
</evidence>
<keyword evidence="12" id="KW-1185">Reference proteome</keyword>
<evidence type="ECO:0000256" key="6">
    <source>
        <dbReference type="ARBA" id="ARBA00023054"/>
    </source>
</evidence>
<keyword evidence="7" id="KW-0131">Cell cycle</keyword>
<dbReference type="OrthoDB" id="8194677at2759"/>
<organism evidence="12">
    <name type="scientific">Vanderwaltozyma polyspora (strain ATCC 22028 / DSM 70294 / BCRC 21397 / CBS 2163 / NBRC 10782 / NRRL Y-8283 / UCD 57-17)</name>
    <name type="common">Kluyveromyces polysporus</name>
    <dbReference type="NCBI Taxonomy" id="436907"/>
    <lineage>
        <taxon>Eukaryota</taxon>
        <taxon>Fungi</taxon>
        <taxon>Dikarya</taxon>
        <taxon>Ascomycota</taxon>
        <taxon>Saccharomycotina</taxon>
        <taxon>Saccharomycetes</taxon>
        <taxon>Saccharomycetales</taxon>
        <taxon>Saccharomycetaceae</taxon>
        <taxon>Vanderwaltozyma</taxon>
    </lineage>
</organism>
<dbReference type="FunCoup" id="A7TGX5">
    <property type="interactions" value="358"/>
</dbReference>